<dbReference type="PANTHER" id="PTHR48475:SF1">
    <property type="entry name" value="RNASE H TYPE-1 DOMAIN-CONTAINING PROTEIN"/>
    <property type="match status" value="1"/>
</dbReference>
<keyword evidence="10" id="KW-1185">Reference proteome</keyword>
<feature type="region of interest" description="Disordered" evidence="7">
    <location>
        <begin position="112"/>
        <end position="153"/>
    </location>
</feature>
<evidence type="ECO:0000313" key="10">
    <source>
        <dbReference type="Proteomes" id="UP000257109"/>
    </source>
</evidence>
<keyword evidence="1" id="KW-0808">Transferase</keyword>
<protein>
    <submittedName>
        <fullName evidence="9">Retrovirus-related Pol polyprotein from transposon 17.6</fullName>
    </submittedName>
</protein>
<sequence length="305" mass="35001">MAPKDKEKITFITTWGTFYYKVMPFELKNTGATYQRAMVTLFHDMMHKEVEVYVDDMIAKLRKYKLRLNPAKCTFGVKTRKLLGFIVNERGIEVNPDKVKAIQNMSTPRTEIEPHIQTPSEKSEDGVEPEVPGGFRESQMIPRDASCPRPDDTRKAPDPLLINCEQRYPTLVRTCCALVWTAKRLRQYMLAHTKWLIAKMDPLKYIFEKLALTGRIARWQMALLEYDIINKSQKAIKGSTLAEQLAHHPLEDYQSLLHKFHDEHIMSVEGETGFEAKSGEWKLWFDEASNLLGNGIGAVLVSPKG</sequence>
<keyword evidence="2" id="KW-0548">Nucleotidyltransferase</keyword>
<evidence type="ECO:0000256" key="7">
    <source>
        <dbReference type="SAM" id="MobiDB-lite"/>
    </source>
</evidence>
<gene>
    <name evidence="9" type="primary">pol</name>
    <name evidence="9" type="ORF">CR513_41621</name>
</gene>
<reference evidence="9" key="1">
    <citation type="submission" date="2018-05" db="EMBL/GenBank/DDBJ databases">
        <title>Draft genome of Mucuna pruriens seed.</title>
        <authorList>
            <person name="Nnadi N.E."/>
            <person name="Vos R."/>
            <person name="Hasami M.H."/>
            <person name="Devisetty U.K."/>
            <person name="Aguiy J.C."/>
        </authorList>
    </citation>
    <scope>NUCLEOTIDE SEQUENCE [LARGE SCALE GENOMIC DNA]</scope>
    <source>
        <strain evidence="9">JCA_2017</strain>
    </source>
</reference>
<keyword evidence="6" id="KW-0695">RNA-directed DNA polymerase</keyword>
<evidence type="ECO:0000256" key="2">
    <source>
        <dbReference type="ARBA" id="ARBA00022695"/>
    </source>
</evidence>
<evidence type="ECO:0000313" key="9">
    <source>
        <dbReference type="EMBL" id="RDX78145.1"/>
    </source>
</evidence>
<evidence type="ECO:0000256" key="6">
    <source>
        <dbReference type="ARBA" id="ARBA00022918"/>
    </source>
</evidence>
<dbReference type="GO" id="GO:0004519">
    <property type="term" value="F:endonuclease activity"/>
    <property type="evidence" value="ECO:0007669"/>
    <property type="project" value="UniProtKB-KW"/>
</dbReference>
<name>A0A371FIK7_MUCPR</name>
<dbReference type="InterPro" id="IPR043502">
    <property type="entry name" value="DNA/RNA_pol_sf"/>
</dbReference>
<feature type="domain" description="Reverse transcriptase RNase H-like" evidence="8">
    <location>
        <begin position="162"/>
        <end position="226"/>
    </location>
</feature>
<comment type="caution">
    <text evidence="9">The sequence shown here is derived from an EMBL/GenBank/DDBJ whole genome shotgun (WGS) entry which is preliminary data.</text>
</comment>
<evidence type="ECO:0000256" key="3">
    <source>
        <dbReference type="ARBA" id="ARBA00022722"/>
    </source>
</evidence>
<proteinExistence type="predicted"/>
<organism evidence="9 10">
    <name type="scientific">Mucuna pruriens</name>
    <name type="common">Velvet bean</name>
    <name type="synonym">Dolichos pruriens</name>
    <dbReference type="NCBI Taxonomy" id="157652"/>
    <lineage>
        <taxon>Eukaryota</taxon>
        <taxon>Viridiplantae</taxon>
        <taxon>Streptophyta</taxon>
        <taxon>Embryophyta</taxon>
        <taxon>Tracheophyta</taxon>
        <taxon>Spermatophyta</taxon>
        <taxon>Magnoliopsida</taxon>
        <taxon>eudicotyledons</taxon>
        <taxon>Gunneridae</taxon>
        <taxon>Pentapetalae</taxon>
        <taxon>rosids</taxon>
        <taxon>fabids</taxon>
        <taxon>Fabales</taxon>
        <taxon>Fabaceae</taxon>
        <taxon>Papilionoideae</taxon>
        <taxon>50 kb inversion clade</taxon>
        <taxon>NPAAA clade</taxon>
        <taxon>indigoferoid/millettioid clade</taxon>
        <taxon>Phaseoleae</taxon>
        <taxon>Mucuna</taxon>
    </lineage>
</organism>
<dbReference type="Proteomes" id="UP000257109">
    <property type="component" value="Unassembled WGS sequence"/>
</dbReference>
<dbReference type="SUPFAM" id="SSF56672">
    <property type="entry name" value="DNA/RNA polymerases"/>
    <property type="match status" value="1"/>
</dbReference>
<dbReference type="GO" id="GO:0003964">
    <property type="term" value="F:RNA-directed DNA polymerase activity"/>
    <property type="evidence" value="ECO:0007669"/>
    <property type="project" value="UniProtKB-KW"/>
</dbReference>
<dbReference type="AlphaFoldDB" id="A0A371FIK7"/>
<feature type="non-terminal residue" evidence="9">
    <location>
        <position position="1"/>
    </location>
</feature>
<evidence type="ECO:0000256" key="4">
    <source>
        <dbReference type="ARBA" id="ARBA00022759"/>
    </source>
</evidence>
<evidence type="ECO:0000256" key="5">
    <source>
        <dbReference type="ARBA" id="ARBA00022801"/>
    </source>
</evidence>
<dbReference type="CDD" id="cd01647">
    <property type="entry name" value="RT_LTR"/>
    <property type="match status" value="1"/>
</dbReference>
<dbReference type="InterPro" id="IPR043128">
    <property type="entry name" value="Rev_trsase/Diguanyl_cyclase"/>
</dbReference>
<keyword evidence="4" id="KW-0255">Endonuclease</keyword>
<dbReference type="InterPro" id="IPR041373">
    <property type="entry name" value="RT_RNaseH"/>
</dbReference>
<evidence type="ECO:0000256" key="1">
    <source>
        <dbReference type="ARBA" id="ARBA00022679"/>
    </source>
</evidence>
<dbReference type="Pfam" id="PF17917">
    <property type="entry name" value="RT_RNaseH"/>
    <property type="match status" value="1"/>
</dbReference>
<keyword evidence="5" id="KW-0378">Hydrolase</keyword>
<keyword evidence="3" id="KW-0540">Nuclease</keyword>
<evidence type="ECO:0000259" key="8">
    <source>
        <dbReference type="Pfam" id="PF17917"/>
    </source>
</evidence>
<dbReference type="Gene3D" id="3.30.70.270">
    <property type="match status" value="1"/>
</dbReference>
<dbReference type="EMBL" id="QJKJ01008953">
    <property type="protein sequence ID" value="RDX78145.1"/>
    <property type="molecule type" value="Genomic_DNA"/>
</dbReference>
<dbReference type="PANTHER" id="PTHR48475">
    <property type="entry name" value="RIBONUCLEASE H"/>
    <property type="match status" value="1"/>
</dbReference>
<accession>A0A371FIK7</accession>
<dbReference type="GO" id="GO:0016787">
    <property type="term" value="F:hydrolase activity"/>
    <property type="evidence" value="ECO:0007669"/>
    <property type="project" value="UniProtKB-KW"/>
</dbReference>